<sequence length="185" mass="19828">MGVAVPNLGQVTPPQEPERDPYSAPQVPGHGPWRPSSINNAFWAGIASVVVGFAMLAAAFLLVSDAELQLVLEETAAQGQRLTMEQARGIYSVVLVMLTVIVAIIAALWIMFLFFMRRGRNWARIVITVVGAVWILLTLPSIAGGTAGGIASALLSVLQVLTVAATIVFAYLAPSNQYFQTGRHR</sequence>
<evidence type="ECO:0000313" key="3">
    <source>
        <dbReference type="EMBL" id="PKW13010.1"/>
    </source>
</evidence>
<dbReference type="EMBL" id="PJNB01000001">
    <property type="protein sequence ID" value="PKW13010.1"/>
    <property type="molecule type" value="Genomic_DNA"/>
</dbReference>
<proteinExistence type="predicted"/>
<feature type="region of interest" description="Disordered" evidence="1">
    <location>
        <begin position="1"/>
        <end position="29"/>
    </location>
</feature>
<feature type="transmembrane region" description="Helical" evidence="2">
    <location>
        <begin position="41"/>
        <end position="63"/>
    </location>
</feature>
<keyword evidence="2" id="KW-0472">Membrane</keyword>
<feature type="transmembrane region" description="Helical" evidence="2">
    <location>
        <begin position="122"/>
        <end position="143"/>
    </location>
</feature>
<evidence type="ECO:0000256" key="1">
    <source>
        <dbReference type="SAM" id="MobiDB-lite"/>
    </source>
</evidence>
<gene>
    <name evidence="3" type="ORF">A8926_0511</name>
</gene>
<dbReference type="AlphaFoldDB" id="A0A2N3XQY4"/>
<accession>A0A2N3XQY4</accession>
<comment type="caution">
    <text evidence="3">The sequence shown here is derived from an EMBL/GenBank/DDBJ whole genome shotgun (WGS) entry which is preliminary data.</text>
</comment>
<name>A0A2N3XQY4_SACSN</name>
<dbReference type="Proteomes" id="UP000233786">
    <property type="component" value="Unassembled WGS sequence"/>
</dbReference>
<dbReference type="STRING" id="994479.GCA_000194155_05999"/>
<evidence type="ECO:0000313" key="4">
    <source>
        <dbReference type="Proteomes" id="UP000233786"/>
    </source>
</evidence>
<keyword evidence="4" id="KW-1185">Reference proteome</keyword>
<feature type="transmembrane region" description="Helical" evidence="2">
    <location>
        <begin position="149"/>
        <end position="173"/>
    </location>
</feature>
<organism evidence="3 4">
    <name type="scientific">Saccharopolyspora spinosa</name>
    <dbReference type="NCBI Taxonomy" id="60894"/>
    <lineage>
        <taxon>Bacteria</taxon>
        <taxon>Bacillati</taxon>
        <taxon>Actinomycetota</taxon>
        <taxon>Actinomycetes</taxon>
        <taxon>Pseudonocardiales</taxon>
        <taxon>Pseudonocardiaceae</taxon>
        <taxon>Saccharopolyspora</taxon>
    </lineage>
</organism>
<reference evidence="3" key="1">
    <citation type="submission" date="2017-12" db="EMBL/GenBank/DDBJ databases">
        <title>Sequencing the genomes of 1000 Actinobacteria strains.</title>
        <authorList>
            <person name="Klenk H.-P."/>
        </authorList>
    </citation>
    <scope>NUCLEOTIDE SEQUENCE [LARGE SCALE GENOMIC DNA]</scope>
    <source>
        <strain evidence="3">DSM 44228</strain>
    </source>
</reference>
<evidence type="ECO:0000256" key="2">
    <source>
        <dbReference type="SAM" id="Phobius"/>
    </source>
</evidence>
<feature type="transmembrane region" description="Helical" evidence="2">
    <location>
        <begin position="90"/>
        <end position="115"/>
    </location>
</feature>
<protein>
    <submittedName>
        <fullName evidence="3">Uncharacterized protein</fullName>
    </submittedName>
</protein>
<keyword evidence="2" id="KW-1133">Transmembrane helix</keyword>
<keyword evidence="2" id="KW-0812">Transmembrane</keyword>